<gene>
    <name evidence="1" type="primary">SSU72</name>
    <name evidence="1" type="ORF">LPJ66_000638</name>
</gene>
<keyword evidence="2" id="KW-1185">Reference proteome</keyword>
<sequence length="191" mass="22067">MVKFAVVCASNMNRSMEAHYQLKKQDYNIQSFGTGQTLRLPGPSPTQPNTYPFGMPYTEIREHLRSQNNIEVYTRLGLFSMLERNVKVKAAPQRFQLEESSYDVIFTCEERVFDSVCEELLNRAGVKSQPVHVINVQIEDNNRDAIIGAKTIVELARMIVAARDLERDIDGIIEDVQNRMPHRLYYMLAFY</sequence>
<protein>
    <submittedName>
        <fullName evidence="1">RNA polymerase II subunit A C-terminal domain phosphatase</fullName>
        <ecNumber evidence="1">3.1.3.16</ecNumber>
    </submittedName>
</protein>
<evidence type="ECO:0000313" key="1">
    <source>
        <dbReference type="EMBL" id="KAJ1901613.1"/>
    </source>
</evidence>
<dbReference type="EMBL" id="JANBPG010000021">
    <property type="protein sequence ID" value="KAJ1901613.1"/>
    <property type="molecule type" value="Genomic_DNA"/>
</dbReference>
<comment type="caution">
    <text evidence="1">The sequence shown here is derived from an EMBL/GenBank/DDBJ whole genome shotgun (WGS) entry which is preliminary data.</text>
</comment>
<reference evidence="1" key="1">
    <citation type="submission" date="2022-07" db="EMBL/GenBank/DDBJ databases">
        <title>Phylogenomic reconstructions and comparative analyses of Kickxellomycotina fungi.</title>
        <authorList>
            <person name="Reynolds N.K."/>
            <person name="Stajich J.E."/>
            <person name="Barry K."/>
            <person name="Grigoriev I.V."/>
            <person name="Crous P."/>
            <person name="Smith M.E."/>
        </authorList>
    </citation>
    <scope>NUCLEOTIDE SEQUENCE</scope>
    <source>
        <strain evidence="1">Benny 63K</strain>
    </source>
</reference>
<proteinExistence type="predicted"/>
<dbReference type="Proteomes" id="UP001150581">
    <property type="component" value="Unassembled WGS sequence"/>
</dbReference>
<name>A0ACC1IVQ5_9FUNG</name>
<accession>A0ACC1IVQ5</accession>
<dbReference type="EC" id="3.1.3.16" evidence="1"/>
<organism evidence="1 2">
    <name type="scientific">Kickxella alabastrina</name>
    <dbReference type="NCBI Taxonomy" id="61397"/>
    <lineage>
        <taxon>Eukaryota</taxon>
        <taxon>Fungi</taxon>
        <taxon>Fungi incertae sedis</taxon>
        <taxon>Zoopagomycota</taxon>
        <taxon>Kickxellomycotina</taxon>
        <taxon>Kickxellomycetes</taxon>
        <taxon>Kickxellales</taxon>
        <taxon>Kickxellaceae</taxon>
        <taxon>Kickxella</taxon>
    </lineage>
</organism>
<evidence type="ECO:0000313" key="2">
    <source>
        <dbReference type="Proteomes" id="UP001150581"/>
    </source>
</evidence>
<keyword evidence="1" id="KW-0378">Hydrolase</keyword>